<evidence type="ECO:0000313" key="2">
    <source>
        <dbReference type="Proteomes" id="UP001303587"/>
    </source>
</evidence>
<sequence>MKINKKLIGVLLLILVFAAGCLSLESYVRYDYGSKTAELQINNPDDIFSGEDVERFYPYQYITNISYAYWNKRMMESECPLIVYGTVKEIKPSVWNTSDGKIPPEVEDMLDRGEPLWSPRYEIHTEMVVTVDRWAKGNSSEEITIQLYGGQVDNIVQYRESWPHSWDFKEGEQYLFYLVKQSYYPYYELAPGDSVRIVTN</sequence>
<reference evidence="1 2" key="1">
    <citation type="submission" date="2023-07" db="EMBL/GenBank/DDBJ databases">
        <title>Closed genoem sequence of Methanosarcinaceae archaeon Ac7.</title>
        <authorList>
            <person name="Poehlein A."/>
            <person name="Protasov E."/>
            <person name="Platt K."/>
            <person name="Reeh H."/>
            <person name="Daniel R."/>
            <person name="Brune A."/>
        </authorList>
    </citation>
    <scope>NUCLEOTIDE SEQUENCE [LARGE SCALE GENOMIC DNA]</scope>
    <source>
        <strain evidence="1 2">Ac7</strain>
    </source>
</reference>
<protein>
    <submittedName>
        <fullName evidence="1">Uncharacterized protein</fullName>
    </submittedName>
</protein>
<accession>A0AA96V4C2</accession>
<dbReference type="RefSeq" id="WP_338101864.1">
    <property type="nucleotide sequence ID" value="NZ_CP131060.1"/>
</dbReference>
<dbReference type="GeneID" id="89230156"/>
<gene>
    <name evidence="1" type="ORF">MsAc7_10480</name>
</gene>
<proteinExistence type="predicted"/>
<name>A0AA96V4C2_9EURY</name>
<dbReference type="Proteomes" id="UP001303587">
    <property type="component" value="Chromosome"/>
</dbReference>
<dbReference type="EMBL" id="CP131060">
    <property type="protein sequence ID" value="WNY25496.1"/>
    <property type="molecule type" value="Genomic_DNA"/>
</dbReference>
<organism evidence="1 2">
    <name type="scientific">Methanolapillus millepedarum</name>
    <dbReference type="NCBI Taxonomy" id="3028296"/>
    <lineage>
        <taxon>Archaea</taxon>
        <taxon>Methanobacteriati</taxon>
        <taxon>Methanobacteriota</taxon>
        <taxon>Stenosarchaea group</taxon>
        <taxon>Methanomicrobia</taxon>
        <taxon>Methanosarcinales</taxon>
        <taxon>Methanosarcinaceae</taxon>
        <taxon>Methanolapillus</taxon>
    </lineage>
</organism>
<evidence type="ECO:0000313" key="1">
    <source>
        <dbReference type="EMBL" id="WNY25496.1"/>
    </source>
</evidence>
<keyword evidence="2" id="KW-1185">Reference proteome</keyword>
<dbReference type="AlphaFoldDB" id="A0AA96V4C2"/>